<organism evidence="13">
    <name type="scientific">Patiria pectinifera</name>
    <name type="common">Starfish</name>
    <name type="synonym">Asterina pectinifera</name>
    <dbReference type="NCBI Taxonomy" id="7594"/>
    <lineage>
        <taxon>Eukaryota</taxon>
        <taxon>Metazoa</taxon>
        <taxon>Echinodermata</taxon>
        <taxon>Eleutherozoa</taxon>
        <taxon>Asterozoa</taxon>
        <taxon>Asteroidea</taxon>
        <taxon>Valvatacea</taxon>
        <taxon>Valvatida</taxon>
        <taxon>Asterinidae</taxon>
        <taxon>Patiria</taxon>
    </lineage>
</organism>
<evidence type="ECO:0000256" key="10">
    <source>
        <dbReference type="ARBA" id="ARBA00041631"/>
    </source>
</evidence>
<evidence type="ECO:0000256" key="6">
    <source>
        <dbReference type="ARBA" id="ARBA00036735"/>
    </source>
</evidence>
<keyword evidence="4" id="KW-0964">Secreted</keyword>
<comment type="catalytic activity">
    <reaction evidence="7">
        <text>L-dopachrome = 5,6-dihydroxyindole-2-carboxylate</text>
        <dbReference type="Rhea" id="RHEA:13041"/>
        <dbReference type="ChEBI" id="CHEBI:16875"/>
        <dbReference type="ChEBI" id="CHEBI:57509"/>
        <dbReference type="EC" id="5.3.3.12"/>
    </reaction>
</comment>
<evidence type="ECO:0000256" key="1">
    <source>
        <dbReference type="ARBA" id="ARBA00004613"/>
    </source>
</evidence>
<evidence type="ECO:0000256" key="7">
    <source>
        <dbReference type="ARBA" id="ARBA00036823"/>
    </source>
</evidence>
<protein>
    <recommendedName>
        <fullName evidence="12">L-dopachrome isomerase</fullName>
        <ecNumber evidence="9">5.3.2.1</ecNumber>
        <ecNumber evidence="8">5.3.3.12</ecNumber>
    </recommendedName>
    <alternativeName>
        <fullName evidence="10">L-dopachrome tautomerase</fullName>
    </alternativeName>
    <alternativeName>
        <fullName evidence="11">Phenylpyruvate tautomerase</fullName>
    </alternativeName>
</protein>
<accession>A0A0H5AV02</accession>
<sequence length="123" mass="13297">MPIVEINTTTKVADIPSDFLVETSKTISEMIGKPLQTIAVHLHPEQLMAFGGSTDPCALVSLKSVGKISQDENIKYAQVITEIVGRLGVQPDRMYIIFTDLVRDNVGLKGTTLSGLDKLAGKI</sequence>
<comment type="subcellular location">
    <subcellularLocation>
        <location evidence="1">Secreted</location>
    </subcellularLocation>
</comment>
<comment type="similarity">
    <text evidence="2">Belongs to the MIF family.</text>
</comment>
<dbReference type="SUPFAM" id="SSF55331">
    <property type="entry name" value="Tautomerase/MIF"/>
    <property type="match status" value="1"/>
</dbReference>
<comment type="catalytic activity">
    <reaction evidence="6">
        <text>3-phenylpyruvate = enol-phenylpyruvate</text>
        <dbReference type="Rhea" id="RHEA:17097"/>
        <dbReference type="ChEBI" id="CHEBI:16815"/>
        <dbReference type="ChEBI" id="CHEBI:18005"/>
        <dbReference type="EC" id="5.3.2.1"/>
    </reaction>
</comment>
<keyword evidence="5" id="KW-0413">Isomerase</keyword>
<evidence type="ECO:0000256" key="12">
    <source>
        <dbReference type="ARBA" id="ARBA00042730"/>
    </source>
</evidence>
<proteinExistence type="evidence at transcript level"/>
<evidence type="ECO:0000256" key="8">
    <source>
        <dbReference type="ARBA" id="ARBA00038932"/>
    </source>
</evidence>
<evidence type="ECO:0000256" key="3">
    <source>
        <dbReference type="ARBA" id="ARBA00022514"/>
    </source>
</evidence>
<dbReference type="EMBL" id="LC062600">
    <property type="protein sequence ID" value="BAR92638.1"/>
    <property type="molecule type" value="mRNA"/>
</dbReference>
<dbReference type="InterPro" id="IPR001398">
    <property type="entry name" value="Macrophage_inhib_fac"/>
</dbReference>
<dbReference type="EC" id="5.3.2.1" evidence="9"/>
<dbReference type="GO" id="GO:0004167">
    <property type="term" value="F:dopachrome isomerase activity"/>
    <property type="evidence" value="ECO:0007669"/>
    <property type="project" value="UniProtKB-EC"/>
</dbReference>
<dbReference type="GO" id="GO:0005615">
    <property type="term" value="C:extracellular space"/>
    <property type="evidence" value="ECO:0007669"/>
    <property type="project" value="UniProtKB-KW"/>
</dbReference>
<evidence type="ECO:0000256" key="5">
    <source>
        <dbReference type="ARBA" id="ARBA00023235"/>
    </source>
</evidence>
<reference evidence="13" key="1">
    <citation type="submission" date="2015-06" db="EMBL/GenBank/DDBJ databases">
        <title>Macrophage migration inhibitory factors of starfish larva.</title>
        <authorList>
            <person name="Furukawa R."/>
            <person name="Tamaki K."/>
            <person name="Kaneko H."/>
        </authorList>
    </citation>
    <scope>NUCLEOTIDE SEQUENCE</scope>
</reference>
<name>A0A0H5AV02_PATPE</name>
<dbReference type="InterPro" id="IPR014347">
    <property type="entry name" value="Tautomerase/MIF_sf"/>
</dbReference>
<keyword evidence="3" id="KW-0202">Cytokine</keyword>
<dbReference type="PANTHER" id="PTHR11954">
    <property type="entry name" value="D-DOPACHROME DECARBOXYLASE"/>
    <property type="match status" value="1"/>
</dbReference>
<dbReference type="GO" id="GO:0005125">
    <property type="term" value="F:cytokine activity"/>
    <property type="evidence" value="ECO:0007669"/>
    <property type="project" value="UniProtKB-KW"/>
</dbReference>
<evidence type="ECO:0000256" key="4">
    <source>
        <dbReference type="ARBA" id="ARBA00022525"/>
    </source>
</evidence>
<dbReference type="AlphaFoldDB" id="A0A0H5AV02"/>
<dbReference type="Pfam" id="PF01187">
    <property type="entry name" value="MIF"/>
    <property type="match status" value="1"/>
</dbReference>
<dbReference type="GO" id="GO:0050178">
    <property type="term" value="F:phenylpyruvate tautomerase activity"/>
    <property type="evidence" value="ECO:0007669"/>
    <property type="project" value="UniProtKB-EC"/>
</dbReference>
<gene>
    <name evidence="13" type="primary">Ap_mif-like1</name>
</gene>
<evidence type="ECO:0000256" key="11">
    <source>
        <dbReference type="ARBA" id="ARBA00041912"/>
    </source>
</evidence>
<dbReference type="EC" id="5.3.3.12" evidence="8"/>
<evidence type="ECO:0000256" key="2">
    <source>
        <dbReference type="ARBA" id="ARBA00005851"/>
    </source>
</evidence>
<evidence type="ECO:0000313" key="13">
    <source>
        <dbReference type="EMBL" id="BAR92638.1"/>
    </source>
</evidence>
<evidence type="ECO:0000256" key="9">
    <source>
        <dbReference type="ARBA" id="ARBA00039086"/>
    </source>
</evidence>
<dbReference type="PANTHER" id="PTHR11954:SF6">
    <property type="entry name" value="MACROPHAGE MIGRATION INHIBITORY FACTOR"/>
    <property type="match status" value="1"/>
</dbReference>
<dbReference type="Gene3D" id="3.30.429.10">
    <property type="entry name" value="Macrophage Migration Inhibitory Factor"/>
    <property type="match status" value="1"/>
</dbReference>